<dbReference type="Proteomes" id="UP000054911">
    <property type="component" value="Unassembled WGS sequence"/>
</dbReference>
<dbReference type="EMBL" id="FCOE02000008">
    <property type="protein sequence ID" value="SAK63573.1"/>
    <property type="molecule type" value="Genomic_DNA"/>
</dbReference>
<dbReference type="OrthoDB" id="5460234at2"/>
<comment type="caution">
    <text evidence="1">The sequence shown here is derived from an EMBL/GenBank/DDBJ whole genome shotgun (WGS) entry which is preliminary data.</text>
</comment>
<dbReference type="RefSeq" id="WP_087131280.1">
    <property type="nucleotide sequence ID" value="NZ_FCOE02000008.1"/>
</dbReference>
<dbReference type="AlphaFoldDB" id="A0A158B0Q5"/>
<name>A0A158B0Q5_9BURK</name>
<organism evidence="1 2">
    <name type="scientific">Caballeronia pedi</name>
    <dbReference type="NCBI Taxonomy" id="1777141"/>
    <lineage>
        <taxon>Bacteria</taxon>
        <taxon>Pseudomonadati</taxon>
        <taxon>Pseudomonadota</taxon>
        <taxon>Betaproteobacteria</taxon>
        <taxon>Burkholderiales</taxon>
        <taxon>Burkholderiaceae</taxon>
        <taxon>Caballeronia</taxon>
    </lineage>
</organism>
<dbReference type="InterPro" id="IPR038666">
    <property type="entry name" value="SSP1_head-tail_sf"/>
</dbReference>
<evidence type="ECO:0000313" key="1">
    <source>
        <dbReference type="EMBL" id="SAK63573.1"/>
    </source>
</evidence>
<proteinExistence type="predicted"/>
<sequence>MATKTTGLAGGPLRHRVRLEEPVVQVDSLSGEPVITEWLDRGTVWASVESLSGREWLLSAEFRAGTTTRVRVRWRDDVTEQWRVIHARKAGDTIYNIDAVLPRFESMSELNLMCSSGVVTEGGQP</sequence>
<dbReference type="InterPro" id="IPR008767">
    <property type="entry name" value="Phage_SPP1_head-tail_adaptor"/>
</dbReference>
<accession>A0A158B0Q5</accession>
<dbReference type="NCBIfam" id="TIGR01563">
    <property type="entry name" value="gp16_SPP1"/>
    <property type="match status" value="1"/>
</dbReference>
<keyword evidence="2" id="KW-1185">Reference proteome</keyword>
<reference evidence="1" key="1">
    <citation type="submission" date="2016-01" db="EMBL/GenBank/DDBJ databases">
        <authorList>
            <person name="Peeters C."/>
        </authorList>
    </citation>
    <scope>NUCLEOTIDE SEQUENCE [LARGE SCALE GENOMIC DNA]</scope>
    <source>
        <strain evidence="1">LMG 29323</strain>
    </source>
</reference>
<protein>
    <submittedName>
        <fullName evidence="1">Phage head-tail adaptor</fullName>
    </submittedName>
</protein>
<dbReference type="STRING" id="1777141.AWB80_02884"/>
<dbReference type="Pfam" id="PF05521">
    <property type="entry name" value="Phage_HCP"/>
    <property type="match status" value="1"/>
</dbReference>
<evidence type="ECO:0000313" key="2">
    <source>
        <dbReference type="Proteomes" id="UP000054911"/>
    </source>
</evidence>
<gene>
    <name evidence="1" type="ORF">AWB80_02884</name>
</gene>
<dbReference type="Gene3D" id="2.40.10.270">
    <property type="entry name" value="Bacteriophage SPP1 head-tail adaptor protein"/>
    <property type="match status" value="1"/>
</dbReference>